<keyword evidence="8" id="KW-0812">Transmembrane</keyword>
<dbReference type="Pfam" id="PF03371">
    <property type="entry name" value="PRP38"/>
    <property type="match status" value="1"/>
</dbReference>
<evidence type="ECO:0000256" key="1">
    <source>
        <dbReference type="ARBA" id="ARBA00004123"/>
    </source>
</evidence>
<dbReference type="GO" id="GO:0000398">
    <property type="term" value="P:mRNA splicing, via spliceosome"/>
    <property type="evidence" value="ECO:0007669"/>
    <property type="project" value="UniProtKB-UniRule"/>
</dbReference>
<comment type="function">
    <text evidence="7">Required for pre-mRNA splicing.</text>
</comment>
<name>A0A1Y2GSV3_9FUNG</name>
<keyword evidence="5 7" id="KW-0508">mRNA splicing</keyword>
<keyword evidence="3 7" id="KW-0507">mRNA processing</keyword>
<proteinExistence type="inferred from homology"/>
<keyword evidence="4 7" id="KW-0747">Spliceosome</keyword>
<reference evidence="9 10" key="1">
    <citation type="submission" date="2016-07" db="EMBL/GenBank/DDBJ databases">
        <title>Pervasive Adenine N6-methylation of Active Genes in Fungi.</title>
        <authorList>
            <consortium name="DOE Joint Genome Institute"/>
            <person name="Mondo S.J."/>
            <person name="Dannebaum R.O."/>
            <person name="Kuo R.C."/>
            <person name="Labutti K."/>
            <person name="Haridas S."/>
            <person name="Kuo A."/>
            <person name="Salamov A."/>
            <person name="Ahrendt S.R."/>
            <person name="Lipzen A."/>
            <person name="Sullivan W."/>
            <person name="Andreopoulos W.B."/>
            <person name="Clum A."/>
            <person name="Lindquist E."/>
            <person name="Daum C."/>
            <person name="Ramamoorthy G.K."/>
            <person name="Gryganskyi A."/>
            <person name="Culley D."/>
            <person name="Magnuson J.K."/>
            <person name="James T.Y."/>
            <person name="O'Malley M.A."/>
            <person name="Stajich J.E."/>
            <person name="Spatafora J.W."/>
            <person name="Visel A."/>
            <person name="Grigoriev I.V."/>
        </authorList>
    </citation>
    <scope>NUCLEOTIDE SEQUENCE [LARGE SCALE GENOMIC DNA]</scope>
    <source>
        <strain evidence="9 10">NRRL 3116</strain>
    </source>
</reference>
<keyword evidence="8" id="KW-1133">Transmembrane helix</keyword>
<keyword evidence="10" id="KW-1185">Reference proteome</keyword>
<gene>
    <name evidence="9" type="ORF">BCR41DRAFT_22357</name>
</gene>
<dbReference type="InParanoid" id="A0A1Y2GSV3"/>
<evidence type="ECO:0000256" key="7">
    <source>
        <dbReference type="RuleBase" id="RU367025"/>
    </source>
</evidence>
<comment type="similarity">
    <text evidence="2 7">Belongs to the PRP38 family.</text>
</comment>
<dbReference type="GO" id="GO:0005681">
    <property type="term" value="C:spliceosomal complex"/>
    <property type="evidence" value="ECO:0007669"/>
    <property type="project" value="UniProtKB-KW"/>
</dbReference>
<comment type="subcellular location">
    <subcellularLocation>
        <location evidence="1 7">Nucleus</location>
    </subcellularLocation>
</comment>
<evidence type="ECO:0000313" key="9">
    <source>
        <dbReference type="EMBL" id="ORZ21860.1"/>
    </source>
</evidence>
<evidence type="ECO:0000313" key="10">
    <source>
        <dbReference type="Proteomes" id="UP000193648"/>
    </source>
</evidence>
<evidence type="ECO:0000256" key="2">
    <source>
        <dbReference type="ARBA" id="ARBA00006164"/>
    </source>
</evidence>
<organism evidence="9 10">
    <name type="scientific">Lobosporangium transversale</name>
    <dbReference type="NCBI Taxonomy" id="64571"/>
    <lineage>
        <taxon>Eukaryota</taxon>
        <taxon>Fungi</taxon>
        <taxon>Fungi incertae sedis</taxon>
        <taxon>Mucoromycota</taxon>
        <taxon>Mortierellomycotina</taxon>
        <taxon>Mortierellomycetes</taxon>
        <taxon>Mortierellales</taxon>
        <taxon>Mortierellaceae</taxon>
        <taxon>Lobosporangium</taxon>
    </lineage>
</organism>
<evidence type="ECO:0000256" key="8">
    <source>
        <dbReference type="SAM" id="Phobius"/>
    </source>
</evidence>
<dbReference type="Proteomes" id="UP000193648">
    <property type="component" value="Unassembled WGS sequence"/>
</dbReference>
<protein>
    <recommendedName>
        <fullName evidence="7">Pre-mRNA-splicing factor 38</fullName>
    </recommendedName>
</protein>
<feature type="transmembrane region" description="Helical" evidence="8">
    <location>
        <begin position="82"/>
        <end position="112"/>
    </location>
</feature>
<keyword evidence="8" id="KW-0472">Membrane</keyword>
<dbReference type="RefSeq" id="XP_021883111.1">
    <property type="nucleotide sequence ID" value="XM_022020023.1"/>
</dbReference>
<evidence type="ECO:0000256" key="6">
    <source>
        <dbReference type="ARBA" id="ARBA00023242"/>
    </source>
</evidence>
<dbReference type="AlphaFoldDB" id="A0A1Y2GSV3"/>
<dbReference type="InterPro" id="IPR005037">
    <property type="entry name" value="PRP38"/>
</dbReference>
<evidence type="ECO:0000256" key="5">
    <source>
        <dbReference type="ARBA" id="ARBA00023187"/>
    </source>
</evidence>
<dbReference type="OrthoDB" id="3881at2759"/>
<accession>A0A1Y2GSV3</accession>
<dbReference type="EMBL" id="MCFF01000011">
    <property type="protein sequence ID" value="ORZ21860.1"/>
    <property type="molecule type" value="Genomic_DNA"/>
</dbReference>
<comment type="caution">
    <text evidence="9">The sequence shown here is derived from an EMBL/GenBank/DDBJ whole genome shotgun (WGS) entry which is preliminary data.</text>
</comment>
<dbReference type="GeneID" id="33561867"/>
<sequence>MSSNVLATHGNQRTMNLNSIIFQNIIDSPYLKTLQNLSNFQEIVNEAQRNGKFGLIYFVACDKNRQLLHNTLFLSFSLSLSFFLFCFVFAFCFILFYFILFYLFCFQLAFLLCL</sequence>
<keyword evidence="6 7" id="KW-0539">Nucleus</keyword>
<evidence type="ECO:0000256" key="3">
    <source>
        <dbReference type="ARBA" id="ARBA00022664"/>
    </source>
</evidence>
<evidence type="ECO:0000256" key="4">
    <source>
        <dbReference type="ARBA" id="ARBA00022728"/>
    </source>
</evidence>